<dbReference type="InterPro" id="IPR035979">
    <property type="entry name" value="RBD_domain_sf"/>
</dbReference>
<feature type="domain" description="RRM" evidence="4">
    <location>
        <begin position="277"/>
        <end position="349"/>
    </location>
</feature>
<evidence type="ECO:0000259" key="4">
    <source>
        <dbReference type="PROSITE" id="PS50102"/>
    </source>
</evidence>
<dbReference type="PANTHER" id="PTHR21245">
    <property type="entry name" value="HETEROGENEOUS NUCLEAR RIBONUCLEOPROTEIN"/>
    <property type="match status" value="1"/>
</dbReference>
<keyword evidence="1 2" id="KW-0694">RNA-binding</keyword>
<dbReference type="STRING" id="48709.A0A1D2NEV4"/>
<feature type="region of interest" description="Disordered" evidence="3">
    <location>
        <begin position="368"/>
        <end position="388"/>
    </location>
</feature>
<evidence type="ECO:0000256" key="1">
    <source>
        <dbReference type="ARBA" id="ARBA00022884"/>
    </source>
</evidence>
<dbReference type="GO" id="GO:0003723">
    <property type="term" value="F:RNA binding"/>
    <property type="evidence" value="ECO:0007669"/>
    <property type="project" value="UniProtKB-UniRule"/>
</dbReference>
<evidence type="ECO:0000313" key="5">
    <source>
        <dbReference type="EMBL" id="ODN03506.1"/>
    </source>
</evidence>
<dbReference type="SMART" id="SM00360">
    <property type="entry name" value="RRM"/>
    <property type="match status" value="3"/>
</dbReference>
<name>A0A1D2NEV4_ORCCI</name>
<evidence type="ECO:0000256" key="2">
    <source>
        <dbReference type="PROSITE-ProRule" id="PRU00176"/>
    </source>
</evidence>
<feature type="region of interest" description="Disordered" evidence="3">
    <location>
        <begin position="1"/>
        <end position="22"/>
    </location>
</feature>
<dbReference type="CDD" id="cd12249">
    <property type="entry name" value="RRM1_hnRNPR_like"/>
    <property type="match status" value="1"/>
</dbReference>
<reference evidence="5 6" key="1">
    <citation type="journal article" date="2016" name="Genome Biol. Evol.">
        <title>Gene Family Evolution Reflects Adaptation to Soil Environmental Stressors in the Genome of the Collembolan Orchesella cincta.</title>
        <authorList>
            <person name="Faddeeva-Vakhrusheva A."/>
            <person name="Derks M.F."/>
            <person name="Anvar S.Y."/>
            <person name="Agamennone V."/>
            <person name="Suring W."/>
            <person name="Smit S."/>
            <person name="van Straalen N.M."/>
            <person name="Roelofs D."/>
        </authorList>
    </citation>
    <scope>NUCLEOTIDE SEQUENCE [LARGE SCALE GENOMIC DNA]</scope>
    <source>
        <tissue evidence="5">Mixed pool</tissue>
    </source>
</reference>
<accession>A0A1D2NEV4</accession>
<dbReference type="InterPro" id="IPR000504">
    <property type="entry name" value="RRM_dom"/>
</dbReference>
<organism evidence="5 6">
    <name type="scientific">Orchesella cincta</name>
    <name type="common">Springtail</name>
    <name type="synonym">Podura cincta</name>
    <dbReference type="NCBI Taxonomy" id="48709"/>
    <lineage>
        <taxon>Eukaryota</taxon>
        <taxon>Metazoa</taxon>
        <taxon>Ecdysozoa</taxon>
        <taxon>Arthropoda</taxon>
        <taxon>Hexapoda</taxon>
        <taxon>Collembola</taxon>
        <taxon>Entomobryomorpha</taxon>
        <taxon>Entomobryoidea</taxon>
        <taxon>Orchesellidae</taxon>
        <taxon>Orchesellinae</taxon>
        <taxon>Orchesella</taxon>
    </lineage>
</organism>
<comment type="caution">
    <text evidence="5">The sequence shown here is derived from an EMBL/GenBank/DDBJ whole genome shotgun (WGS) entry which is preliminary data.</text>
</comment>
<dbReference type="Pfam" id="PF00076">
    <property type="entry name" value="RRM_1"/>
    <property type="match status" value="2"/>
</dbReference>
<dbReference type="AlphaFoldDB" id="A0A1D2NEV4"/>
<dbReference type="Gene3D" id="3.30.70.330">
    <property type="match status" value="3"/>
</dbReference>
<protein>
    <submittedName>
        <fullName evidence="5">RNA-binding protein 47</fullName>
    </submittedName>
</protein>
<feature type="domain" description="RRM" evidence="4">
    <location>
        <begin position="99"/>
        <end position="177"/>
    </location>
</feature>
<dbReference type="Proteomes" id="UP000094527">
    <property type="component" value="Unassembled WGS sequence"/>
</dbReference>
<dbReference type="EMBL" id="LJIJ01000071">
    <property type="protein sequence ID" value="ODN03506.1"/>
    <property type="molecule type" value="Genomic_DNA"/>
</dbReference>
<dbReference type="PROSITE" id="PS50102">
    <property type="entry name" value="RRM"/>
    <property type="match status" value="3"/>
</dbReference>
<dbReference type="InterPro" id="IPR012677">
    <property type="entry name" value="Nucleotide-bd_a/b_plait_sf"/>
</dbReference>
<keyword evidence="6" id="KW-1185">Reference proteome</keyword>
<dbReference type="SUPFAM" id="SSF54928">
    <property type="entry name" value="RNA-binding domain, RBD"/>
    <property type="match status" value="2"/>
</dbReference>
<evidence type="ECO:0000313" key="6">
    <source>
        <dbReference type="Proteomes" id="UP000094527"/>
    </source>
</evidence>
<proteinExistence type="predicted"/>
<dbReference type="CDD" id="cd00590">
    <property type="entry name" value="RRM_SF"/>
    <property type="match status" value="1"/>
</dbReference>
<feature type="domain" description="RRM" evidence="4">
    <location>
        <begin position="179"/>
        <end position="263"/>
    </location>
</feature>
<dbReference type="OrthoDB" id="3800936at2759"/>
<sequence>MIYNHHNGVQVGGEEQPNDDLDLGENGLMIRSPGEFIPEDPDLLQRDLGLLSLDKEAETSHQALSELAERTGMPITQENGQRCYGPPLDPSIPVPVRGSEVFVGKLPRNCYEPDIVPVFEKAGRIYELRLMMDFSGTNRGYCFVLYFTPEEAEKATRELNGYEMIPGKRIGVVKSVDNCRIILHGIPTDRDEGEIREEMEKLTDGVVKVTVHDPQDFTLQAKNRGYAFVEYESHKAAAMAKRKLVPGNIKLWDEEVIVDWAVAELGVSNINIFKQTHTLLIKHLSPVTSVATLQRVIESVSKKDVLHIRKRENCAFVDFRTHSEAEEAMVTLGNVEIDDHLLRVCWARDRDGGQRKGNKVRIEFKKKNPPRAEHWQDNRRQEMNGERSRNGVAAYREQHHSNDFHSQPEVWNNHANTELGGFKNNAFERKACNDAGRDFIDYPHHYQAPGEYANNMYLYQTQQPQGNRNFRAPAAPPSSQCYCMGTNGYSPFFQYDCTNPSTNNYVYGNPTPPQGYPYDYNRPGPAVSAWQY</sequence>
<evidence type="ECO:0000256" key="3">
    <source>
        <dbReference type="SAM" id="MobiDB-lite"/>
    </source>
</evidence>
<gene>
    <name evidence="5" type="ORF">Ocin01_03150</name>
</gene>
<dbReference type="FunFam" id="3.30.70.330:FF:000022">
    <property type="entry name" value="APOBEC1 complementation factor isoform X1"/>
    <property type="match status" value="1"/>
</dbReference>